<dbReference type="eggNOG" id="ENOG50309KN">
    <property type="taxonomic scope" value="Bacteria"/>
</dbReference>
<keyword evidence="1" id="KW-1133">Transmembrane helix</keyword>
<dbReference type="EMBL" id="JRJU01000011">
    <property type="protein sequence ID" value="KHF40213.1"/>
    <property type="molecule type" value="Genomic_DNA"/>
</dbReference>
<dbReference type="Proteomes" id="UP000030832">
    <property type="component" value="Unassembled WGS sequence"/>
</dbReference>
<keyword evidence="1" id="KW-0812">Transmembrane</keyword>
<sequence>MSKYRYAEYWKEKAKHSDKWLSPSTQVYKQNDLIFIGQILNIHSGQHESIRLLFPNIKAVTGFLQYIFLPTAFIGYFSIHEMDPKTIKLGDGTFSSLIDQLPLRKQFDPTTKETMQNVLTLIQTTWSKEDEGTFFQLERALRLLESINVEEVVTSFNILRSPSGLASWLVHEYENEPVLGINSLEEEVNMNVKEFLQLSRDAESQPFQSKRFFHTLDNVMIL</sequence>
<organism evidence="2 3">
    <name type="scientific">Halalkalibacter okhensis</name>
    <dbReference type="NCBI Taxonomy" id="333138"/>
    <lineage>
        <taxon>Bacteria</taxon>
        <taxon>Bacillati</taxon>
        <taxon>Bacillota</taxon>
        <taxon>Bacilli</taxon>
        <taxon>Bacillales</taxon>
        <taxon>Bacillaceae</taxon>
        <taxon>Halalkalibacter</taxon>
    </lineage>
</organism>
<dbReference type="OrthoDB" id="1677987at2"/>
<evidence type="ECO:0000313" key="2">
    <source>
        <dbReference type="EMBL" id="KHF40213.1"/>
    </source>
</evidence>
<feature type="transmembrane region" description="Helical" evidence="1">
    <location>
        <begin position="59"/>
        <end position="79"/>
    </location>
</feature>
<dbReference type="STRING" id="333138.LQ50_10750"/>
<protein>
    <submittedName>
        <fullName evidence="2">Uncharacterized protein</fullName>
    </submittedName>
</protein>
<evidence type="ECO:0000256" key="1">
    <source>
        <dbReference type="SAM" id="Phobius"/>
    </source>
</evidence>
<keyword evidence="1" id="KW-0472">Membrane</keyword>
<reference evidence="2 3" key="1">
    <citation type="submission" date="2014-09" db="EMBL/GenBank/DDBJ databases">
        <title>Genome sequencing and annotation of Bacillus Okhensis strain Kh10-101T.</title>
        <authorList>
            <person name="Prakash J.S."/>
        </authorList>
    </citation>
    <scope>NUCLEOTIDE SEQUENCE [LARGE SCALE GENOMIC DNA]</scope>
    <source>
        <strain evidence="3">Kh10-101T</strain>
    </source>
</reference>
<comment type="caution">
    <text evidence="2">The sequence shown here is derived from an EMBL/GenBank/DDBJ whole genome shotgun (WGS) entry which is preliminary data.</text>
</comment>
<dbReference type="RefSeq" id="WP_034628775.1">
    <property type="nucleotide sequence ID" value="NZ_JRJU01000011.1"/>
</dbReference>
<name>A0A0B0ICA8_9BACI</name>
<dbReference type="AlphaFoldDB" id="A0A0B0ICA8"/>
<gene>
    <name evidence="2" type="ORF">LQ50_10750</name>
</gene>
<proteinExistence type="predicted"/>
<evidence type="ECO:0000313" key="3">
    <source>
        <dbReference type="Proteomes" id="UP000030832"/>
    </source>
</evidence>
<keyword evidence="3" id="KW-1185">Reference proteome</keyword>
<accession>A0A0B0ICA8</accession>